<evidence type="ECO:0000313" key="3">
    <source>
        <dbReference type="Proteomes" id="UP000316706"/>
    </source>
</evidence>
<feature type="region of interest" description="Disordered" evidence="1">
    <location>
        <begin position="1"/>
        <end position="20"/>
    </location>
</feature>
<keyword evidence="3" id="KW-1185">Reference proteome</keyword>
<feature type="compositionally biased region" description="Basic and acidic residues" evidence="1">
    <location>
        <begin position="78"/>
        <end position="100"/>
    </location>
</feature>
<evidence type="ECO:0000256" key="1">
    <source>
        <dbReference type="SAM" id="MobiDB-lite"/>
    </source>
</evidence>
<dbReference type="AlphaFoldDB" id="A0A543IHC8"/>
<sequence length="445" mass="49111">MESASTLHGQLQRGLGRAARRAADRRGAGEYVYDCVRRDPRQDRQCESRRLYYARLIVDLELPAGPVAEHLFDPSDHLEPADHWEHGDHLEDGDHWEHGGPSDPCGGDDGRVDLALGVLADLVRLSRREAAAPLRRYAEEGAQWFDAVEELIGLADPSLTAGLDELVAARCDDSDLTLLVPSRPNPVIEAWAARQPRIAEALARRREAGRAARRTVATAPGRDGHSDDELLDLARRRGEGAISAIFELGRRRAPALLDLAEELLPRDDRDPGPSRYGGAVCRALREYGPGTVPRARVWAAGGRGARADMGLSILARYGTRQDVPLLMDRLRTTLERREWRAAANPVEGLGRLRAGEAVPLLKAAWTESTYAYLRPRILTALTRTAPHTAEAYAVEGLWDCEEGVRREAARCAPLTRETRIRLQRLHHDGAEETGVRTAAAARLMT</sequence>
<feature type="region of interest" description="Disordered" evidence="1">
    <location>
        <begin position="210"/>
        <end position="229"/>
    </location>
</feature>
<name>A0A543IHC8_9ACTN</name>
<reference evidence="2 3" key="1">
    <citation type="submission" date="2019-06" db="EMBL/GenBank/DDBJ databases">
        <title>Sequencing the genomes of 1000 actinobacteria strains.</title>
        <authorList>
            <person name="Klenk H.-P."/>
        </authorList>
    </citation>
    <scope>NUCLEOTIDE SEQUENCE [LARGE SCALE GENOMIC DNA]</scope>
    <source>
        <strain evidence="2 3">DSM 45043</strain>
    </source>
</reference>
<comment type="caution">
    <text evidence="2">The sequence shown here is derived from an EMBL/GenBank/DDBJ whole genome shotgun (WGS) entry which is preliminary data.</text>
</comment>
<protein>
    <submittedName>
        <fullName evidence="2">Uncharacterized protein</fullName>
    </submittedName>
</protein>
<dbReference type="Proteomes" id="UP000316706">
    <property type="component" value="Unassembled WGS sequence"/>
</dbReference>
<gene>
    <name evidence="2" type="ORF">FHX41_3682</name>
</gene>
<dbReference type="EMBL" id="VFPO01000001">
    <property type="protein sequence ID" value="TQM69964.1"/>
    <property type="molecule type" value="Genomic_DNA"/>
</dbReference>
<feature type="region of interest" description="Disordered" evidence="1">
    <location>
        <begin position="78"/>
        <end position="108"/>
    </location>
</feature>
<proteinExistence type="predicted"/>
<organism evidence="2 3">
    <name type="scientific">Actinomadura hallensis</name>
    <dbReference type="NCBI Taxonomy" id="337895"/>
    <lineage>
        <taxon>Bacteria</taxon>
        <taxon>Bacillati</taxon>
        <taxon>Actinomycetota</taxon>
        <taxon>Actinomycetes</taxon>
        <taxon>Streptosporangiales</taxon>
        <taxon>Thermomonosporaceae</taxon>
        <taxon>Actinomadura</taxon>
    </lineage>
</organism>
<evidence type="ECO:0000313" key="2">
    <source>
        <dbReference type="EMBL" id="TQM69964.1"/>
    </source>
</evidence>
<accession>A0A543IHC8</accession>